<keyword evidence="9" id="KW-1185">Reference proteome</keyword>
<evidence type="ECO:0000256" key="5">
    <source>
        <dbReference type="ARBA" id="ARBA00023004"/>
    </source>
</evidence>
<name>A0A343TNI7_9EURY</name>
<sequence>MVDRPTDEKREEADAEDEELLEQFGGTPTFPRGTSNTHRRRLLKAMGGAGTVALAGCLGTEEEEEEPTPTPTEEPDDETPTPTEEPDDEEEEEEYWAANPMDAYSELDHMKKDVRPDPLVKPVDIQFAFNDDEIIMRFEWDQPNEGGWLHDMIVYNGEEWVRYANWNPWDLDEDEAPPGGMDHHQGLYEDRLTFMWHDGTLQGFENFGGWMTVMEGVRRLPGEAHGDEVDAHPHHGTEGRDDGDMRKFIPQSRNGEWWEHDWRDPKSQDELDEMMENGEFIDFPFFRGHRSVPMGYGTNHHLLDYRNGNVTGDRTFGSQDWDPEDGPELMFDPDVVEDGALDYYECVVDNEPGPGIPDQQDFEKYALMTEGENENAVDFDPDVAEWEGAMVPRRPQGLPSESGASWECDAVWEDGKWMMEVRRDLDTGYVDDMPVEEGGVYTIAPAIHHGNSQRWHWVAYPYKLGLGVEPDYYGESDNLGNSELVAEKVEDEPDWDDIETYTIPLMYPGMTDWTWLTSGEHPRVDEVRNADITIWEYHDEDPEAFAQRMVELEDAHAPRK</sequence>
<evidence type="ECO:0000256" key="6">
    <source>
        <dbReference type="SAM" id="MobiDB-lite"/>
    </source>
</evidence>
<feature type="region of interest" description="Disordered" evidence="6">
    <location>
        <begin position="224"/>
        <end position="246"/>
    </location>
</feature>
<keyword evidence="1" id="KW-0813">Transport</keyword>
<feature type="compositionally biased region" description="Acidic residues" evidence="6">
    <location>
        <begin position="60"/>
        <end position="95"/>
    </location>
</feature>
<feature type="region of interest" description="Disordered" evidence="6">
    <location>
        <begin position="1"/>
        <end position="41"/>
    </location>
</feature>
<dbReference type="GO" id="GO:0046872">
    <property type="term" value="F:metal ion binding"/>
    <property type="evidence" value="ECO:0007669"/>
    <property type="project" value="UniProtKB-KW"/>
</dbReference>
<organism evidence="8 9">
    <name type="scientific">Halalkaliarchaeum desulfuricum</name>
    <dbReference type="NCBI Taxonomy" id="2055893"/>
    <lineage>
        <taxon>Archaea</taxon>
        <taxon>Methanobacteriati</taxon>
        <taxon>Methanobacteriota</taxon>
        <taxon>Stenosarchaea group</taxon>
        <taxon>Halobacteria</taxon>
        <taxon>Halobacteriales</taxon>
        <taxon>Haloferacaceae</taxon>
        <taxon>Halalkaliarchaeum</taxon>
    </lineage>
</organism>
<evidence type="ECO:0000259" key="7">
    <source>
        <dbReference type="Pfam" id="PF09459"/>
    </source>
</evidence>
<keyword evidence="4" id="KW-0249">Electron transport</keyword>
<dbReference type="KEGG" id="hdf:AArcSl_3049"/>
<feature type="region of interest" description="Disordered" evidence="6">
    <location>
        <begin position="53"/>
        <end position="95"/>
    </location>
</feature>
<evidence type="ECO:0000256" key="2">
    <source>
        <dbReference type="ARBA" id="ARBA00022617"/>
    </source>
</evidence>
<evidence type="ECO:0000313" key="9">
    <source>
        <dbReference type="Proteomes" id="UP000263012"/>
    </source>
</evidence>
<dbReference type="InterPro" id="IPR019020">
    <property type="entry name" value="Cyt-c552/DMSO_Rdtase_haem-bd"/>
</dbReference>
<dbReference type="GeneID" id="37879416"/>
<evidence type="ECO:0000256" key="4">
    <source>
        <dbReference type="ARBA" id="ARBA00022982"/>
    </source>
</evidence>
<protein>
    <submittedName>
        <fullName evidence="8">Cytochrome c-552</fullName>
    </submittedName>
</protein>
<keyword evidence="5" id="KW-0408">Iron</keyword>
<dbReference type="EMBL" id="CP025066">
    <property type="protein sequence ID" value="AUX10659.1"/>
    <property type="molecule type" value="Genomic_DNA"/>
</dbReference>
<accession>A0A343TNI7</accession>
<reference evidence="9" key="1">
    <citation type="submission" date="2017-11" db="EMBL/GenBank/DDBJ databases">
        <title>Phenotypic and genomic properties of facultatively anaerobic sulfur-reducing natronoarchaea from hypersaline soda lakes.</title>
        <authorList>
            <person name="Sorokin D.Y."/>
            <person name="Kublanov I.V."/>
            <person name="Roman P."/>
            <person name="Sinninghe Damste J.S."/>
            <person name="Golyshin P.N."/>
            <person name="Rojo D."/>
            <person name="Ciordia S."/>
            <person name="Mena M.D.C."/>
            <person name="Ferrer M."/>
            <person name="Messina E."/>
            <person name="Smedile F."/>
            <person name="La Spada G."/>
            <person name="La Cono V."/>
            <person name="Yakimov M.M."/>
        </authorList>
    </citation>
    <scope>NUCLEOTIDE SEQUENCE [LARGE SCALE GENOMIC DNA]</scope>
    <source>
        <strain evidence="9">AArc-Sl</strain>
    </source>
</reference>
<keyword evidence="3" id="KW-0479">Metal-binding</keyword>
<dbReference type="Pfam" id="PF09459">
    <property type="entry name" value="EB_dh"/>
    <property type="match status" value="1"/>
</dbReference>
<evidence type="ECO:0000313" key="8">
    <source>
        <dbReference type="EMBL" id="AUX10659.1"/>
    </source>
</evidence>
<dbReference type="AlphaFoldDB" id="A0A343TNI7"/>
<feature type="domain" description="Cytochrome c-552/DMSO reductase-like haem-binding" evidence="7">
    <location>
        <begin position="114"/>
        <end position="456"/>
    </location>
</feature>
<dbReference type="GO" id="GO:0020037">
    <property type="term" value="F:heme binding"/>
    <property type="evidence" value="ECO:0007669"/>
    <property type="project" value="InterPro"/>
</dbReference>
<feature type="compositionally biased region" description="Basic and acidic residues" evidence="6">
    <location>
        <begin position="1"/>
        <end position="12"/>
    </location>
</feature>
<evidence type="ECO:0000256" key="1">
    <source>
        <dbReference type="ARBA" id="ARBA00022448"/>
    </source>
</evidence>
<proteinExistence type="predicted"/>
<dbReference type="Gene3D" id="2.60.40.1190">
    <property type="match status" value="1"/>
</dbReference>
<keyword evidence="2" id="KW-0349">Heme</keyword>
<evidence type="ECO:0000256" key="3">
    <source>
        <dbReference type="ARBA" id="ARBA00022723"/>
    </source>
</evidence>
<dbReference type="Proteomes" id="UP000263012">
    <property type="component" value="Chromosome"/>
</dbReference>
<dbReference type="RefSeq" id="WP_245883287.1">
    <property type="nucleotide sequence ID" value="NZ_CP025066.1"/>
</dbReference>
<gene>
    <name evidence="8" type="ORF">AArcSl_3049</name>
</gene>